<dbReference type="Proteomes" id="UP000182894">
    <property type="component" value="Unassembled WGS sequence"/>
</dbReference>
<proteinExistence type="predicted"/>
<evidence type="ECO:0000313" key="1">
    <source>
        <dbReference type="EMBL" id="SDG48503.1"/>
    </source>
</evidence>
<keyword evidence="2" id="KW-1185">Reference proteome</keyword>
<reference evidence="2" key="1">
    <citation type="submission" date="2016-10" db="EMBL/GenBank/DDBJ databases">
        <authorList>
            <person name="Varghese N."/>
            <person name="Submissions S."/>
        </authorList>
    </citation>
    <scope>NUCLEOTIDE SEQUENCE [LARGE SCALE GENOMIC DNA]</scope>
    <source>
        <strain evidence="2">ATCC 700689</strain>
    </source>
</reference>
<dbReference type="EMBL" id="FNCO01000002">
    <property type="protein sequence ID" value="SDG48503.1"/>
    <property type="molecule type" value="Genomic_DNA"/>
</dbReference>
<organism evidence="1 2">
    <name type="scientific">Pseudomonas abietaniphila</name>
    <dbReference type="NCBI Taxonomy" id="89065"/>
    <lineage>
        <taxon>Bacteria</taxon>
        <taxon>Pseudomonadati</taxon>
        <taxon>Pseudomonadota</taxon>
        <taxon>Gammaproteobacteria</taxon>
        <taxon>Pseudomonadales</taxon>
        <taxon>Pseudomonadaceae</taxon>
        <taxon>Pseudomonas</taxon>
    </lineage>
</organism>
<dbReference type="AlphaFoldDB" id="A0A1G7ULX9"/>
<evidence type="ECO:0000313" key="2">
    <source>
        <dbReference type="Proteomes" id="UP000182894"/>
    </source>
</evidence>
<dbReference type="OrthoDB" id="6925224at2"/>
<protein>
    <submittedName>
        <fullName evidence="1">Uncharacterized protein</fullName>
    </submittedName>
</protein>
<accession>A0A1G7ULX9</accession>
<name>A0A1G7ULX9_9PSED</name>
<dbReference type="STRING" id="89065.SAMN05216605_102213"/>
<gene>
    <name evidence="1" type="ORF">SAMN05216605_102213</name>
</gene>
<sequence>MQYKLVDRRAVPCADRKEWWDWFRSADRHVADTCLDDIRVSTVFLGLEHNPLPDGRPALFETEVNVNGEANPLWQYATWEDAETGHAKIVGMIEAEIERVGGSSGEAARTVWERVAQRM</sequence>